<dbReference type="RefSeq" id="WP_099614662.1">
    <property type="nucleotide sequence ID" value="NZ_KZ319371.1"/>
</dbReference>
<dbReference type="EMBL" id="NTFH01000008">
    <property type="protein sequence ID" value="PHQ14745.1"/>
    <property type="molecule type" value="Genomic_DNA"/>
</dbReference>
<dbReference type="InterPro" id="IPR024975">
    <property type="entry name" value="NOV_C"/>
</dbReference>
<dbReference type="InterPro" id="IPR058813">
    <property type="entry name" value="DNA-SBD_ScoMcrA"/>
</dbReference>
<reference evidence="3 4" key="1">
    <citation type="submission" date="2017-09" db="EMBL/GenBank/DDBJ databases">
        <title>The draft genome sequences of Marinobacter sp. PWS21.</title>
        <authorList>
            <person name="Cao J."/>
        </authorList>
    </citation>
    <scope>NUCLEOTIDE SEQUENCE [LARGE SCALE GENOMIC DNA]</scope>
    <source>
        <strain evidence="3 4">PWS21</strain>
    </source>
</reference>
<dbReference type="Pfam" id="PF26340">
    <property type="entry name" value="DNA-SBD_ScoMcrA"/>
    <property type="match status" value="1"/>
</dbReference>
<evidence type="ECO:0000259" key="1">
    <source>
        <dbReference type="Pfam" id="PF13020"/>
    </source>
</evidence>
<dbReference type="Pfam" id="PF13020">
    <property type="entry name" value="NOV_C"/>
    <property type="match status" value="1"/>
</dbReference>
<gene>
    <name evidence="3" type="ORF">CLH61_10315</name>
</gene>
<accession>A0A2G1UJX2</accession>
<dbReference type="Proteomes" id="UP000231409">
    <property type="component" value="Unassembled WGS sequence"/>
</dbReference>
<evidence type="ECO:0000313" key="3">
    <source>
        <dbReference type="EMBL" id="PHQ14745.1"/>
    </source>
</evidence>
<dbReference type="AlphaFoldDB" id="A0A2G1UJX2"/>
<sequence length="448" mass="51862">MGNPRESGLLECHMSLLDYEKRFSALRLNSSGGFNSPHKVALLLALMDLIDRGDLRENIIRFDNVLKDAFANRLASFGDSSARNNPHLPFFHLRSEGFWHHKIVPGQLESYEQLSTASSVGVVISHIEYAFLDDELFELLQSKLIRNLLSESLLTNLDRGSILDILRGDSSAWDWLECEFLVNDYMVMLEKHLKGWKYSKADHRRELMVRLNNRSKGSIEYKHQNVSTVLIELGLPYIPGYKPAFNYQKQLKQVVLSYFAGHQSILDDVNSFGESDVTEGIPAELSWNEVYDPNPPEHVTRVSEKKPQYIAKRVDYTEREFRNRQLGLKAEQFVLNLERERLIEAGRPDLAREVEWSSQKRGDGVGFDIRSFDVEQDSERFVEVKATSSGKYQPFYISENERAFSNDFSDAYSIYRVYEFRETPRIFILSGSVEQHVQLFPNNYRAEF</sequence>
<evidence type="ECO:0000259" key="2">
    <source>
        <dbReference type="Pfam" id="PF26340"/>
    </source>
</evidence>
<protein>
    <submittedName>
        <fullName evidence="3">Uncharacterized protein</fullName>
    </submittedName>
</protein>
<feature type="domain" description="Protein NO VEIN C-terminal" evidence="1">
    <location>
        <begin position="330"/>
        <end position="428"/>
    </location>
</feature>
<name>A0A2G1UJX2_9GAMM</name>
<evidence type="ECO:0000313" key="4">
    <source>
        <dbReference type="Proteomes" id="UP000231409"/>
    </source>
</evidence>
<comment type="caution">
    <text evidence="3">The sequence shown here is derived from an EMBL/GenBank/DDBJ whole genome shotgun (WGS) entry which is preliminary data.</text>
</comment>
<keyword evidence="4" id="KW-1185">Reference proteome</keyword>
<organism evidence="3 4">
    <name type="scientific">Marinobacter profundi</name>
    <dbReference type="NCBI Taxonomy" id="2666256"/>
    <lineage>
        <taxon>Bacteria</taxon>
        <taxon>Pseudomonadati</taxon>
        <taxon>Pseudomonadota</taxon>
        <taxon>Gammaproteobacteria</taxon>
        <taxon>Pseudomonadales</taxon>
        <taxon>Marinobacteraceae</taxon>
        <taxon>Marinobacter</taxon>
    </lineage>
</organism>
<proteinExistence type="predicted"/>
<feature type="domain" description="ScoMcrA-like DNA sulfur-binding" evidence="2">
    <location>
        <begin position="21"/>
        <end position="118"/>
    </location>
</feature>